<dbReference type="InterPro" id="IPR050250">
    <property type="entry name" value="Macrolide_Exporter_MacB"/>
</dbReference>
<dbReference type="InterPro" id="IPR003838">
    <property type="entry name" value="ABC3_permease_C"/>
</dbReference>
<dbReference type="PANTHER" id="PTHR30572:SF4">
    <property type="entry name" value="ABC TRANSPORTER PERMEASE YTRF"/>
    <property type="match status" value="1"/>
</dbReference>
<reference evidence="9 10" key="1">
    <citation type="journal article" date="2020" name="Biotechnol. Biofuels">
        <title>New insights from the biogas microbiome by comprehensive genome-resolved metagenomics of nearly 1600 species originating from multiple anaerobic digesters.</title>
        <authorList>
            <person name="Campanaro S."/>
            <person name="Treu L."/>
            <person name="Rodriguez-R L.M."/>
            <person name="Kovalovszki A."/>
            <person name="Ziels R.M."/>
            <person name="Maus I."/>
            <person name="Zhu X."/>
            <person name="Kougias P.G."/>
            <person name="Basile A."/>
            <person name="Luo G."/>
            <person name="Schluter A."/>
            <person name="Konstantinidis K.T."/>
            <person name="Angelidaki I."/>
        </authorList>
    </citation>
    <scope>NUCLEOTIDE SEQUENCE [LARGE SCALE GENOMIC DNA]</scope>
    <source>
        <strain evidence="9">AS06rmzACSIP_65</strain>
    </source>
</reference>
<evidence type="ECO:0000256" key="2">
    <source>
        <dbReference type="ARBA" id="ARBA00022475"/>
    </source>
</evidence>
<dbReference type="PANTHER" id="PTHR30572">
    <property type="entry name" value="MEMBRANE COMPONENT OF TRANSPORTER-RELATED"/>
    <property type="match status" value="1"/>
</dbReference>
<dbReference type="GO" id="GO:0022857">
    <property type="term" value="F:transmembrane transporter activity"/>
    <property type="evidence" value="ECO:0007669"/>
    <property type="project" value="TreeGrafter"/>
</dbReference>
<comment type="subcellular location">
    <subcellularLocation>
        <location evidence="1">Cell membrane</location>
        <topology evidence="1">Multi-pass membrane protein</topology>
    </subcellularLocation>
</comment>
<evidence type="ECO:0000256" key="4">
    <source>
        <dbReference type="ARBA" id="ARBA00022989"/>
    </source>
</evidence>
<comment type="similarity">
    <text evidence="6">Belongs to the ABC-4 integral membrane protein family.</text>
</comment>
<sequence length="429" mass="47367">MVRMFKYALSLITRRKLRTFLTSLGIMIAVMLMTFILFGMTDLQRAILTQFSSVFKPTDLYVSSTDFMAFGNMNSAPSKKVQQKEKVIINEDIKNQIEGLEGVKGINSIFVLNGFEMYLEGDETPYPSGMIQAFDIPGTDEAFGSFIGTNPNLELNGIFVSDFVTSFFEISPNEIIGKKIIAKRSTRQSFVSVANRNSIDAQFEFVVQGVVETKADAFWINPQRALGILVDIGGFESEEEYLSKVGYSQLLVKTEEAKTTQIEEYITKDTGLNVISTKTIVDFIKTLTSGLTIALIVFGSISAFVASIGIINTMIMSIYEQTREIGIIKAIGASNTQVLFIFLTQSAMIGLIGGLMGLGLTYGLMRISDPFIVEILKQQGFTSVNQFFHFQILNSLYITLGSIVVGILAGIYPAMVAAKLDPVKALRYD</sequence>
<protein>
    <submittedName>
        <fullName evidence="9">ABC transporter permease</fullName>
    </submittedName>
</protein>
<dbReference type="EMBL" id="JAAZBX010000010">
    <property type="protein sequence ID" value="NLD25573.1"/>
    <property type="molecule type" value="Genomic_DNA"/>
</dbReference>
<organism evidence="9 10">
    <name type="scientific">Candidatus Dojkabacteria bacterium</name>
    <dbReference type="NCBI Taxonomy" id="2099670"/>
    <lineage>
        <taxon>Bacteria</taxon>
        <taxon>Candidatus Dojkabacteria</taxon>
    </lineage>
</organism>
<keyword evidence="2" id="KW-1003">Cell membrane</keyword>
<keyword evidence="5 7" id="KW-0472">Membrane</keyword>
<evidence type="ECO:0000256" key="1">
    <source>
        <dbReference type="ARBA" id="ARBA00004651"/>
    </source>
</evidence>
<dbReference type="Pfam" id="PF02687">
    <property type="entry name" value="FtsX"/>
    <property type="match status" value="1"/>
</dbReference>
<gene>
    <name evidence="9" type="ORF">GX656_02940</name>
</gene>
<evidence type="ECO:0000259" key="8">
    <source>
        <dbReference type="Pfam" id="PF02687"/>
    </source>
</evidence>
<evidence type="ECO:0000256" key="3">
    <source>
        <dbReference type="ARBA" id="ARBA00022692"/>
    </source>
</evidence>
<feature type="transmembrane region" description="Helical" evidence="7">
    <location>
        <begin position="20"/>
        <end position="40"/>
    </location>
</feature>
<feature type="domain" description="ABC3 transporter permease C-terminal" evidence="8">
    <location>
        <begin position="296"/>
        <end position="422"/>
    </location>
</feature>
<evidence type="ECO:0000313" key="9">
    <source>
        <dbReference type="EMBL" id="NLD25573.1"/>
    </source>
</evidence>
<evidence type="ECO:0000256" key="6">
    <source>
        <dbReference type="ARBA" id="ARBA00038076"/>
    </source>
</evidence>
<evidence type="ECO:0000256" key="7">
    <source>
        <dbReference type="SAM" id="Phobius"/>
    </source>
</evidence>
<evidence type="ECO:0000313" key="10">
    <source>
        <dbReference type="Proteomes" id="UP000545876"/>
    </source>
</evidence>
<feature type="transmembrane region" description="Helical" evidence="7">
    <location>
        <begin position="396"/>
        <end position="418"/>
    </location>
</feature>
<dbReference type="GO" id="GO:0005886">
    <property type="term" value="C:plasma membrane"/>
    <property type="evidence" value="ECO:0007669"/>
    <property type="project" value="UniProtKB-SubCell"/>
</dbReference>
<keyword evidence="3 7" id="KW-0812">Transmembrane</keyword>
<comment type="caution">
    <text evidence="9">The sequence shown here is derived from an EMBL/GenBank/DDBJ whole genome shotgun (WGS) entry which is preliminary data.</text>
</comment>
<accession>A0A847D273</accession>
<dbReference type="AlphaFoldDB" id="A0A847D273"/>
<name>A0A847D273_9BACT</name>
<proteinExistence type="inferred from homology"/>
<dbReference type="Proteomes" id="UP000545876">
    <property type="component" value="Unassembled WGS sequence"/>
</dbReference>
<feature type="transmembrane region" description="Helical" evidence="7">
    <location>
        <begin position="293"/>
        <end position="319"/>
    </location>
</feature>
<keyword evidence="4 7" id="KW-1133">Transmembrane helix</keyword>
<evidence type="ECO:0000256" key="5">
    <source>
        <dbReference type="ARBA" id="ARBA00023136"/>
    </source>
</evidence>
<feature type="transmembrane region" description="Helical" evidence="7">
    <location>
        <begin position="339"/>
        <end position="362"/>
    </location>
</feature>